<dbReference type="GO" id="GO:0016706">
    <property type="term" value="F:2-oxoglutarate-dependent dioxygenase activity"/>
    <property type="evidence" value="ECO:0007669"/>
    <property type="project" value="TreeGrafter"/>
</dbReference>
<comment type="caution">
    <text evidence="7">The sequence shown here is derived from an EMBL/GenBank/DDBJ whole genome shotgun (WGS) entry which is preliminary data.</text>
</comment>
<dbReference type="AlphaFoldDB" id="A0A211ZV90"/>
<evidence type="ECO:0000313" key="8">
    <source>
        <dbReference type="Proteomes" id="UP000196655"/>
    </source>
</evidence>
<evidence type="ECO:0000256" key="3">
    <source>
        <dbReference type="ARBA" id="ARBA00022964"/>
    </source>
</evidence>
<dbReference type="Gene3D" id="3.60.130.10">
    <property type="entry name" value="Clavaminate synthase-like"/>
    <property type="match status" value="1"/>
</dbReference>
<evidence type="ECO:0000256" key="1">
    <source>
        <dbReference type="ARBA" id="ARBA00005896"/>
    </source>
</evidence>
<dbReference type="GO" id="GO:0046872">
    <property type="term" value="F:metal ion binding"/>
    <property type="evidence" value="ECO:0007669"/>
    <property type="project" value="UniProtKB-KW"/>
</dbReference>
<protein>
    <recommendedName>
        <fullName evidence="6">TauD/TfdA-like domain-containing protein</fullName>
    </recommendedName>
</protein>
<evidence type="ECO:0000256" key="4">
    <source>
        <dbReference type="ARBA" id="ARBA00023002"/>
    </source>
</evidence>
<evidence type="ECO:0000313" key="7">
    <source>
        <dbReference type="EMBL" id="OWJ69183.1"/>
    </source>
</evidence>
<organism evidence="7 8">
    <name type="scientific">Inquilinus limosus</name>
    <dbReference type="NCBI Taxonomy" id="171674"/>
    <lineage>
        <taxon>Bacteria</taxon>
        <taxon>Pseudomonadati</taxon>
        <taxon>Pseudomonadota</taxon>
        <taxon>Alphaproteobacteria</taxon>
        <taxon>Rhodospirillales</taxon>
        <taxon>Rhodospirillaceae</taxon>
        <taxon>Inquilinus</taxon>
    </lineage>
</organism>
<gene>
    <name evidence="7" type="ORF">BWR60_01230</name>
</gene>
<dbReference type="EMBL" id="NHON01000001">
    <property type="protein sequence ID" value="OWJ69183.1"/>
    <property type="molecule type" value="Genomic_DNA"/>
</dbReference>
<keyword evidence="4" id="KW-0560">Oxidoreductase</keyword>
<dbReference type="PANTHER" id="PTHR30468">
    <property type="entry name" value="ALPHA-KETOGLUTARATE-DEPENDENT SULFONATE DIOXYGENASE"/>
    <property type="match status" value="1"/>
</dbReference>
<reference evidence="8" key="1">
    <citation type="submission" date="2017-05" db="EMBL/GenBank/DDBJ databases">
        <authorList>
            <person name="Macchi M."/>
            <person name="Festa S."/>
            <person name="Coppotelli B.M."/>
            <person name="Morelli I.S."/>
        </authorList>
    </citation>
    <scope>NUCLEOTIDE SEQUENCE [LARGE SCALE GENOMIC DNA]</scope>
    <source>
        <strain evidence="8">I</strain>
    </source>
</reference>
<dbReference type="InterPro" id="IPR042098">
    <property type="entry name" value="TauD-like_sf"/>
</dbReference>
<dbReference type="Proteomes" id="UP000196655">
    <property type="component" value="Unassembled WGS sequence"/>
</dbReference>
<dbReference type="RefSeq" id="WP_088149173.1">
    <property type="nucleotide sequence ID" value="NZ_NHON01000001.1"/>
</dbReference>
<feature type="domain" description="TauD/TfdA-like" evidence="6">
    <location>
        <begin position="23"/>
        <end position="288"/>
    </location>
</feature>
<keyword evidence="5" id="KW-0408">Iron</keyword>
<dbReference type="SUPFAM" id="SSF51197">
    <property type="entry name" value="Clavaminate synthase-like"/>
    <property type="match status" value="1"/>
</dbReference>
<name>A0A211ZV90_9PROT</name>
<evidence type="ECO:0000256" key="5">
    <source>
        <dbReference type="ARBA" id="ARBA00023004"/>
    </source>
</evidence>
<dbReference type="OrthoDB" id="7346227at2"/>
<accession>A0A211ZV90</accession>
<dbReference type="PANTHER" id="PTHR30468:SF1">
    <property type="entry name" value="ALPHA-KETOGLUTARATE-DEPENDENT SULFONATE DIOXYGENASE"/>
    <property type="match status" value="1"/>
</dbReference>
<evidence type="ECO:0000256" key="2">
    <source>
        <dbReference type="ARBA" id="ARBA00022723"/>
    </source>
</evidence>
<proteinExistence type="inferred from homology"/>
<dbReference type="GO" id="GO:0005737">
    <property type="term" value="C:cytoplasm"/>
    <property type="evidence" value="ECO:0007669"/>
    <property type="project" value="TreeGrafter"/>
</dbReference>
<keyword evidence="8" id="KW-1185">Reference proteome</keyword>
<keyword evidence="3" id="KW-0223">Dioxygenase</keyword>
<comment type="similarity">
    <text evidence="1">Belongs to the TfdA dioxygenase family.</text>
</comment>
<dbReference type="Pfam" id="PF02668">
    <property type="entry name" value="TauD"/>
    <property type="match status" value="1"/>
</dbReference>
<dbReference type="InterPro" id="IPR003819">
    <property type="entry name" value="TauD/TfdA-like"/>
</dbReference>
<sequence>MTAKLHVYEEHAADPSGYAGVTIKPWSPAIGARVSDYRYEKGEVPEAVRAALLHALYNHGVLVFEPGTVTARNFTDFIRFLGEPLNYGGPHTPKAAENPAALTIDSERNKYLRNHIWHVDGGYSPNPPRFTALYAKELPESGGDTIFANAARALELFDPLFRAYLESLTAITYSDATGHLADRYFDPEELARQRARLPAFEVPLIATHPETGRKRINVNESYTNYIKGQTRVVSQNILGILFDAIKAPEVQLRLTWQPGLLAIWDNRVVQHKGLKDYAAGNRVLYRATIA</sequence>
<dbReference type="InterPro" id="IPR051323">
    <property type="entry name" value="AtsK-like"/>
</dbReference>
<evidence type="ECO:0000259" key="6">
    <source>
        <dbReference type="Pfam" id="PF02668"/>
    </source>
</evidence>
<keyword evidence="2" id="KW-0479">Metal-binding</keyword>